<proteinExistence type="predicted"/>
<dbReference type="Pfam" id="PF07690">
    <property type="entry name" value="MFS_1"/>
    <property type="match status" value="1"/>
</dbReference>
<dbReference type="FunFam" id="1.20.1250.20:FF:000082">
    <property type="entry name" value="MFS multidrug transporter, putative"/>
    <property type="match status" value="1"/>
</dbReference>
<dbReference type="InterPro" id="IPR011701">
    <property type="entry name" value="MFS"/>
</dbReference>
<feature type="transmembrane region" description="Helical" evidence="6">
    <location>
        <begin position="301"/>
        <end position="320"/>
    </location>
</feature>
<comment type="caution">
    <text evidence="8">The sequence shown here is derived from an EMBL/GenBank/DDBJ whole genome shotgun (WGS) entry which is preliminary data.</text>
</comment>
<dbReference type="PANTHER" id="PTHR23502:SF7">
    <property type="entry name" value="DRUG_PROTON ANTIPORTER YHK8-RELATED"/>
    <property type="match status" value="1"/>
</dbReference>
<dbReference type="EMBL" id="BQKY01000010">
    <property type="protein sequence ID" value="GJN92211.1"/>
    <property type="molecule type" value="Genomic_DNA"/>
</dbReference>
<feature type="transmembrane region" description="Helical" evidence="6">
    <location>
        <begin position="80"/>
        <end position="103"/>
    </location>
</feature>
<feature type="transmembrane region" description="Helical" evidence="6">
    <location>
        <begin position="146"/>
        <end position="163"/>
    </location>
</feature>
<evidence type="ECO:0000256" key="2">
    <source>
        <dbReference type="ARBA" id="ARBA00022692"/>
    </source>
</evidence>
<feature type="transmembrane region" description="Helical" evidence="6">
    <location>
        <begin position="228"/>
        <end position="255"/>
    </location>
</feature>
<evidence type="ECO:0000256" key="3">
    <source>
        <dbReference type="ARBA" id="ARBA00022989"/>
    </source>
</evidence>
<dbReference type="CDD" id="cd17323">
    <property type="entry name" value="MFS_Tpo1_MDR_like"/>
    <property type="match status" value="1"/>
</dbReference>
<dbReference type="InterPro" id="IPR020846">
    <property type="entry name" value="MFS_dom"/>
</dbReference>
<evidence type="ECO:0000256" key="5">
    <source>
        <dbReference type="SAM" id="MobiDB-lite"/>
    </source>
</evidence>
<dbReference type="InterPro" id="IPR036259">
    <property type="entry name" value="MFS_trans_sf"/>
</dbReference>
<evidence type="ECO:0000256" key="1">
    <source>
        <dbReference type="ARBA" id="ARBA00004141"/>
    </source>
</evidence>
<reference evidence="8 9" key="1">
    <citation type="submission" date="2021-12" db="EMBL/GenBank/DDBJ databases">
        <title>High titer production of polyol ester of fatty acids by Rhodotorula paludigena BS15 towards product separation-free biomass refinery.</title>
        <authorList>
            <person name="Mano J."/>
            <person name="Ono H."/>
            <person name="Tanaka T."/>
            <person name="Naito K."/>
            <person name="Sushida H."/>
            <person name="Ike M."/>
            <person name="Tokuyasu K."/>
            <person name="Kitaoka M."/>
        </authorList>
    </citation>
    <scope>NUCLEOTIDE SEQUENCE [LARGE SCALE GENOMIC DNA]</scope>
    <source>
        <strain evidence="8 9">BS15</strain>
    </source>
</reference>
<keyword evidence="3 6" id="KW-1133">Transmembrane helix</keyword>
<dbReference type="PANTHER" id="PTHR23502">
    <property type="entry name" value="MAJOR FACILITATOR SUPERFAMILY"/>
    <property type="match status" value="1"/>
</dbReference>
<evidence type="ECO:0000259" key="7">
    <source>
        <dbReference type="PROSITE" id="PS50850"/>
    </source>
</evidence>
<evidence type="ECO:0000256" key="6">
    <source>
        <dbReference type="SAM" id="Phobius"/>
    </source>
</evidence>
<keyword evidence="9" id="KW-1185">Reference proteome</keyword>
<evidence type="ECO:0000313" key="9">
    <source>
        <dbReference type="Proteomes" id="UP001342314"/>
    </source>
</evidence>
<comment type="subcellular location">
    <subcellularLocation>
        <location evidence="1">Membrane</location>
        <topology evidence="1">Multi-pass membrane protein</topology>
    </subcellularLocation>
</comment>
<evidence type="ECO:0000313" key="8">
    <source>
        <dbReference type="EMBL" id="GJN92211.1"/>
    </source>
</evidence>
<feature type="transmembrane region" description="Helical" evidence="6">
    <location>
        <begin position="438"/>
        <end position="460"/>
    </location>
</feature>
<accession>A0AAV5GHW0</accession>
<name>A0AAV5GHW0_9BASI</name>
<dbReference type="Proteomes" id="UP001342314">
    <property type="component" value="Unassembled WGS sequence"/>
</dbReference>
<keyword evidence="2 6" id="KW-0812">Transmembrane</keyword>
<gene>
    <name evidence="8" type="ORF">Rhopal_005241-T1</name>
</gene>
<feature type="transmembrane region" description="Helical" evidence="6">
    <location>
        <begin position="407"/>
        <end position="431"/>
    </location>
</feature>
<dbReference type="PROSITE" id="PS50850">
    <property type="entry name" value="MFS"/>
    <property type="match status" value="1"/>
</dbReference>
<protein>
    <recommendedName>
        <fullName evidence="7">Major facilitator superfamily (MFS) profile domain-containing protein</fullName>
    </recommendedName>
</protein>
<dbReference type="SUPFAM" id="SSF103473">
    <property type="entry name" value="MFS general substrate transporter"/>
    <property type="match status" value="1"/>
</dbReference>
<dbReference type="Gene3D" id="1.20.1250.20">
    <property type="entry name" value="MFS general substrate transporter like domains"/>
    <property type="match status" value="1"/>
</dbReference>
<feature type="transmembrane region" description="Helical" evidence="6">
    <location>
        <begin position="115"/>
        <end position="134"/>
    </location>
</feature>
<feature type="transmembrane region" description="Helical" evidence="6">
    <location>
        <begin position="472"/>
        <end position="492"/>
    </location>
</feature>
<dbReference type="AlphaFoldDB" id="A0AAV5GHW0"/>
<feature type="transmembrane region" description="Helical" evidence="6">
    <location>
        <begin position="175"/>
        <end position="193"/>
    </location>
</feature>
<feature type="transmembrane region" description="Helical" evidence="6">
    <location>
        <begin position="205"/>
        <end position="222"/>
    </location>
</feature>
<feature type="domain" description="Major facilitator superfamily (MFS) profile" evidence="7">
    <location>
        <begin position="80"/>
        <end position="496"/>
    </location>
</feature>
<feature type="transmembrane region" description="Helical" evidence="6">
    <location>
        <begin position="382"/>
        <end position="401"/>
    </location>
</feature>
<feature type="region of interest" description="Disordered" evidence="5">
    <location>
        <begin position="1"/>
        <end position="58"/>
    </location>
</feature>
<feature type="transmembrane region" description="Helical" evidence="6">
    <location>
        <begin position="340"/>
        <end position="361"/>
    </location>
</feature>
<dbReference type="GO" id="GO:0022857">
    <property type="term" value="F:transmembrane transporter activity"/>
    <property type="evidence" value="ECO:0007669"/>
    <property type="project" value="InterPro"/>
</dbReference>
<dbReference type="GO" id="GO:0005886">
    <property type="term" value="C:plasma membrane"/>
    <property type="evidence" value="ECO:0007669"/>
    <property type="project" value="TreeGrafter"/>
</dbReference>
<sequence>MDEQAQPDKLAARGRESEPAPALQDVEKRAGAEEGGDLSASSPPLQEKPQEVERDEDGSVEQVYTATVDYRLRRHVRILLHYHFSLTVLLRSCCSSMVAFTYPGVEAEFHVSQEVATLALSLFVLGMGLFPLLVGPLSEWYGRSPVYFIGFALYIIFNFLVAFSNNIGALLVGRFLAGAAGSAFLSVAGGTVADLFRPHEVGAPMGFYTAGPIISGFINEHLDWRYTWYILIAWAGAEYAALLFFVPETYLPAVLKARAKKLRKAGRTDVRAPIEIDDRSIPRVLLTSCYRPFQILALEPMALVLCTWTAILLGILYMFFSAYGIVYRQYGFSTQIVGLTYIPLGLGVIIGGLCHPIWARYYRRKTEQLGRRPPPEEHLRKGLYGVILCPLSLFWFAFTTYHHVHWIVSLIATVPFGIGMLWSFQAVFLYLVDAFRPVAASAMAANSAMRSSFAAAFPLFTTQMFNTLGTQYALMLTAFLCLAMVPFPFLFFKVGHKYRRGSKFANSE</sequence>
<organism evidence="8 9">
    <name type="scientific">Rhodotorula paludigena</name>
    <dbReference type="NCBI Taxonomy" id="86838"/>
    <lineage>
        <taxon>Eukaryota</taxon>
        <taxon>Fungi</taxon>
        <taxon>Dikarya</taxon>
        <taxon>Basidiomycota</taxon>
        <taxon>Pucciniomycotina</taxon>
        <taxon>Microbotryomycetes</taxon>
        <taxon>Sporidiobolales</taxon>
        <taxon>Sporidiobolaceae</taxon>
        <taxon>Rhodotorula</taxon>
    </lineage>
</organism>
<evidence type="ECO:0000256" key="4">
    <source>
        <dbReference type="ARBA" id="ARBA00023136"/>
    </source>
</evidence>
<keyword evidence="4 6" id="KW-0472">Membrane</keyword>